<feature type="chain" id="PRO_5015998076" description="ASP external chaperone domain-containing protein" evidence="1">
    <location>
        <begin position="25"/>
        <end position="148"/>
    </location>
</feature>
<evidence type="ECO:0000259" key="2">
    <source>
        <dbReference type="Pfam" id="PF18492"/>
    </source>
</evidence>
<keyword evidence="1" id="KW-0732">Signal</keyword>
<protein>
    <recommendedName>
        <fullName evidence="2">ASP external chaperone domain-containing protein</fullName>
    </recommendedName>
</protein>
<dbReference type="EMBL" id="QDDL01000002">
    <property type="protein sequence ID" value="PVZ70403.1"/>
    <property type="molecule type" value="Genomic_DNA"/>
</dbReference>
<dbReference type="RefSeq" id="WP_116686474.1">
    <property type="nucleotide sequence ID" value="NZ_CAWNYD010000002.1"/>
</dbReference>
<gene>
    <name evidence="3" type="ORF">DC094_07365</name>
</gene>
<sequence length="148" mass="16296">MKRLTFIGITIVQLFNMGCASAQATVDDHKANMPTYHMQDNSLYQQKNGGSEQVHGLFKGQQILLPNQPNIATITGDLIVRLHRDVSEQVILQDSRLSIKARVAPGIFIVATEPGSDLQQLIEALKVTAGVNSVEPDMILPRVQPMSY</sequence>
<evidence type="ECO:0000313" key="4">
    <source>
        <dbReference type="Proteomes" id="UP000244906"/>
    </source>
</evidence>
<reference evidence="3 4" key="1">
    <citation type="submission" date="2018-04" db="EMBL/GenBank/DDBJ databases">
        <title>Thalassorhabdus spongiae gen. nov., sp. nov., isolated from a marine sponge in South-West Iceland.</title>
        <authorList>
            <person name="Knobloch S."/>
            <person name="Daussin A."/>
            <person name="Johannsson R."/>
            <person name="Marteinsson V.T."/>
        </authorList>
    </citation>
    <scope>NUCLEOTIDE SEQUENCE [LARGE SCALE GENOMIC DNA]</scope>
    <source>
        <strain evidence="3 4">Hp12</strain>
    </source>
</reference>
<evidence type="ECO:0000313" key="3">
    <source>
        <dbReference type="EMBL" id="PVZ70403.1"/>
    </source>
</evidence>
<evidence type="ECO:0000256" key="1">
    <source>
        <dbReference type="SAM" id="SignalP"/>
    </source>
</evidence>
<organism evidence="3 4">
    <name type="scientific">Pelagibaculum spongiae</name>
    <dbReference type="NCBI Taxonomy" id="2080658"/>
    <lineage>
        <taxon>Bacteria</taxon>
        <taxon>Pseudomonadati</taxon>
        <taxon>Pseudomonadota</taxon>
        <taxon>Gammaproteobacteria</taxon>
        <taxon>Oceanospirillales</taxon>
        <taxon>Pelagibaculum</taxon>
    </lineage>
</organism>
<dbReference type="AlphaFoldDB" id="A0A2V1GXN6"/>
<name>A0A2V1GXN6_9GAMM</name>
<keyword evidence="4" id="KW-1185">Reference proteome</keyword>
<dbReference type="Pfam" id="PF18492">
    <property type="entry name" value="ORF_2_N"/>
    <property type="match status" value="1"/>
</dbReference>
<feature type="domain" description="ASP external chaperone" evidence="2">
    <location>
        <begin position="29"/>
        <end position="144"/>
    </location>
</feature>
<comment type="caution">
    <text evidence="3">The sequence shown here is derived from an EMBL/GenBank/DDBJ whole genome shotgun (WGS) entry which is preliminary data.</text>
</comment>
<proteinExistence type="predicted"/>
<accession>A0A2V1GXN6</accession>
<feature type="signal peptide" evidence="1">
    <location>
        <begin position="1"/>
        <end position="24"/>
    </location>
</feature>
<dbReference type="InterPro" id="IPR040536">
    <property type="entry name" value="ASPCH"/>
</dbReference>
<dbReference type="Proteomes" id="UP000244906">
    <property type="component" value="Unassembled WGS sequence"/>
</dbReference>